<feature type="region of interest" description="Disordered" evidence="6">
    <location>
        <begin position="1"/>
        <end position="23"/>
    </location>
</feature>
<evidence type="ECO:0000256" key="3">
    <source>
        <dbReference type="ARBA" id="ARBA00023015"/>
    </source>
</evidence>
<accession>W2RNH8</accession>
<dbReference type="OrthoDB" id="153872at2759"/>
<feature type="region of interest" description="Disordered" evidence="6">
    <location>
        <begin position="586"/>
        <end position="671"/>
    </location>
</feature>
<evidence type="ECO:0000256" key="4">
    <source>
        <dbReference type="ARBA" id="ARBA00023163"/>
    </source>
</evidence>
<feature type="compositionally biased region" description="Polar residues" evidence="6">
    <location>
        <begin position="84"/>
        <end position="99"/>
    </location>
</feature>
<dbReference type="eggNOG" id="KOG4011">
    <property type="taxonomic scope" value="Eukaryota"/>
</dbReference>
<feature type="region of interest" description="Disordered" evidence="6">
    <location>
        <begin position="198"/>
        <end position="291"/>
    </location>
</feature>
<dbReference type="InParanoid" id="W2RNH8"/>
<name>W2RNH8_CYPE1</name>
<dbReference type="PANTHER" id="PTHR12228">
    <property type="entry name" value="TRANSCRIPTION INITIATION FACTOR TFIID 55 KD SUBUNIT-RELATED"/>
    <property type="match status" value="1"/>
</dbReference>
<dbReference type="SMART" id="SM01370">
    <property type="entry name" value="TAFII55_N"/>
    <property type="match status" value="1"/>
</dbReference>
<dbReference type="RefSeq" id="XP_008720790.1">
    <property type="nucleotide sequence ID" value="XM_008722568.1"/>
</dbReference>
<keyword evidence="9" id="KW-1185">Reference proteome</keyword>
<reference evidence="8 9" key="1">
    <citation type="submission" date="2013-03" db="EMBL/GenBank/DDBJ databases">
        <title>The Genome Sequence of Phialophora europaea CBS 101466.</title>
        <authorList>
            <consortium name="The Broad Institute Genomics Platform"/>
            <person name="Cuomo C."/>
            <person name="de Hoog S."/>
            <person name="Gorbushina A."/>
            <person name="Walker B."/>
            <person name="Young S.K."/>
            <person name="Zeng Q."/>
            <person name="Gargeya S."/>
            <person name="Fitzgerald M."/>
            <person name="Haas B."/>
            <person name="Abouelleil A."/>
            <person name="Allen A.W."/>
            <person name="Alvarado L."/>
            <person name="Arachchi H.M."/>
            <person name="Berlin A.M."/>
            <person name="Chapman S.B."/>
            <person name="Gainer-Dewar J."/>
            <person name="Goldberg J."/>
            <person name="Griggs A."/>
            <person name="Gujja S."/>
            <person name="Hansen M."/>
            <person name="Howarth C."/>
            <person name="Imamovic A."/>
            <person name="Ireland A."/>
            <person name="Larimer J."/>
            <person name="McCowan C."/>
            <person name="Murphy C."/>
            <person name="Pearson M."/>
            <person name="Poon T.W."/>
            <person name="Priest M."/>
            <person name="Roberts A."/>
            <person name="Saif S."/>
            <person name="Shea T."/>
            <person name="Sisk P."/>
            <person name="Sykes S."/>
            <person name="Wortman J."/>
            <person name="Nusbaum C."/>
            <person name="Birren B."/>
        </authorList>
    </citation>
    <scope>NUCLEOTIDE SEQUENCE [LARGE SCALE GENOMIC DNA]</scope>
    <source>
        <strain evidence="8 9">CBS 101466</strain>
    </source>
</reference>
<dbReference type="Proteomes" id="UP000030752">
    <property type="component" value="Unassembled WGS sequence"/>
</dbReference>
<evidence type="ECO:0000256" key="1">
    <source>
        <dbReference type="ARBA" id="ARBA00004123"/>
    </source>
</evidence>
<proteinExistence type="inferred from homology"/>
<feature type="compositionally biased region" description="Basic and acidic residues" evidence="6">
    <location>
        <begin position="659"/>
        <end position="671"/>
    </location>
</feature>
<feature type="compositionally biased region" description="Polar residues" evidence="6">
    <location>
        <begin position="198"/>
        <end position="208"/>
    </location>
</feature>
<dbReference type="PANTHER" id="PTHR12228:SF0">
    <property type="entry name" value="TATA-BOX BINDING PROTEIN ASSOCIATED FACTOR 7"/>
    <property type="match status" value="1"/>
</dbReference>
<dbReference type="InterPro" id="IPR006751">
    <property type="entry name" value="TAFII55_prot_cons_reg"/>
</dbReference>
<dbReference type="InterPro" id="IPR037817">
    <property type="entry name" value="TAF7"/>
</dbReference>
<dbReference type="AlphaFoldDB" id="W2RNH8"/>
<feature type="compositionally biased region" description="Polar residues" evidence="6">
    <location>
        <begin position="281"/>
        <end position="291"/>
    </location>
</feature>
<comment type="subcellular location">
    <subcellularLocation>
        <location evidence="1">Nucleus</location>
    </subcellularLocation>
</comment>
<protein>
    <recommendedName>
        <fullName evidence="7">TAFII55 protein conserved region domain-containing protein</fullName>
    </recommendedName>
</protein>
<evidence type="ECO:0000259" key="7">
    <source>
        <dbReference type="SMART" id="SM01370"/>
    </source>
</evidence>
<gene>
    <name evidence="8" type="ORF">HMPREF1541_08249</name>
</gene>
<feature type="region of interest" description="Disordered" evidence="6">
    <location>
        <begin position="74"/>
        <end position="166"/>
    </location>
</feature>
<dbReference type="VEuPathDB" id="FungiDB:HMPREF1541_08249"/>
<feature type="compositionally biased region" description="Acidic residues" evidence="6">
    <location>
        <begin position="532"/>
        <end position="547"/>
    </location>
</feature>
<feature type="region of interest" description="Disordered" evidence="6">
    <location>
        <begin position="517"/>
        <end position="547"/>
    </location>
</feature>
<dbReference type="GeneID" id="19975588"/>
<dbReference type="Pfam" id="PF04658">
    <property type="entry name" value="TAFII55_N"/>
    <property type="match status" value="1"/>
</dbReference>
<dbReference type="HOGENOM" id="CLU_016434_1_0_1"/>
<feature type="compositionally biased region" description="Polar residues" evidence="6">
    <location>
        <begin position="598"/>
        <end position="619"/>
    </location>
</feature>
<evidence type="ECO:0000313" key="8">
    <source>
        <dbReference type="EMBL" id="ETN37258.1"/>
    </source>
</evidence>
<feature type="compositionally biased region" description="Basic residues" evidence="6">
    <location>
        <begin position="1"/>
        <end position="11"/>
    </location>
</feature>
<evidence type="ECO:0000256" key="5">
    <source>
        <dbReference type="ARBA" id="ARBA00023242"/>
    </source>
</evidence>
<feature type="compositionally biased region" description="Low complexity" evidence="6">
    <location>
        <begin position="247"/>
        <end position="257"/>
    </location>
</feature>
<dbReference type="CDD" id="cd08047">
    <property type="entry name" value="TAF7"/>
    <property type="match status" value="1"/>
</dbReference>
<evidence type="ECO:0000256" key="2">
    <source>
        <dbReference type="ARBA" id="ARBA00009368"/>
    </source>
</evidence>
<organism evidence="8 9">
    <name type="scientific">Cyphellophora europaea (strain CBS 101466)</name>
    <name type="common">Phialophora europaea</name>
    <dbReference type="NCBI Taxonomy" id="1220924"/>
    <lineage>
        <taxon>Eukaryota</taxon>
        <taxon>Fungi</taxon>
        <taxon>Dikarya</taxon>
        <taxon>Ascomycota</taxon>
        <taxon>Pezizomycotina</taxon>
        <taxon>Eurotiomycetes</taxon>
        <taxon>Chaetothyriomycetidae</taxon>
        <taxon>Chaetothyriales</taxon>
        <taxon>Cyphellophoraceae</taxon>
        <taxon>Cyphellophora</taxon>
    </lineage>
</organism>
<evidence type="ECO:0000313" key="9">
    <source>
        <dbReference type="Proteomes" id="UP000030752"/>
    </source>
</evidence>
<feature type="compositionally biased region" description="Basic and acidic residues" evidence="6">
    <location>
        <begin position="209"/>
        <end position="225"/>
    </location>
</feature>
<feature type="domain" description="TAFII55 protein conserved region" evidence="7">
    <location>
        <begin position="348"/>
        <end position="512"/>
    </location>
</feature>
<feature type="compositionally biased region" description="Acidic residues" evidence="6">
    <location>
        <begin position="637"/>
        <end position="658"/>
    </location>
</feature>
<dbReference type="STRING" id="1220924.W2RNH8"/>
<evidence type="ECO:0000256" key="6">
    <source>
        <dbReference type="SAM" id="MobiDB-lite"/>
    </source>
</evidence>
<sequence>MAKKKASKQPRKPSQAPVAPGTAHGFITLNLSTELLATFGQSASQQEQEKRKDQNAEAAKKIFVPVVSVENHSITRAGGRTHVAPNTANQPPTGASDMQTRGAWGVNRSNPKRQKTAATDIKSEPDHDALPLNRPATPGKRATPNRKRKQADREPSTTVPDVLIPQAVKKRRIAPRRAKSVSFDPEADVVIIDSATDLVSSTSSPESRNNCDKENQEENDMERPKLNLKFSFNKSNNDGFAKPAPPSTAGSPTAQTPKIKLNFGNKGQDSSGKKRKRADTQQEVPIQTPTSGVPKIKLKTAVTKVSGPSPVTPGAAGLKLQTKGRIPKRHPGVGYDSELSDTERDPVILEGFILRMQPGPDCDYIRDHINRGTMGVSKLQGGADIGISVADTSGRRCSLRVRQNKYAATLVDLPTIIEGMKSWDKMRFIKSVDVCQMMIVLGPIKNDEEAKTYPLPPGVDPKTYQYAHGLTAPMQWVRKRRFERTKRTRVEDIENVDRRVGQLLASDAAALSVVAEQLDYDPRVDEDQYSGTEDEDEDEDDDADGEADDYFAEHNEHVDDEIGEAEVDEFTQMFEDADEDIPSAEAAPATNGAIDSSGFVTSAADSPDVTGSQAPTTAPTPAGEVSTPAAPTPGTDGDNESDDDEDQEDREAQNEEDEQKSQMQERIKDLEGKIVQQMEMLKTQTNLIIKRRLAQKIKELQQDVDMLKRELGQGGDEGDED</sequence>
<keyword evidence="4" id="KW-0804">Transcription</keyword>
<keyword evidence="3" id="KW-0805">Transcription regulation</keyword>
<keyword evidence="5" id="KW-0539">Nucleus</keyword>
<comment type="similarity">
    <text evidence="2">Belongs to the TAF7 family.</text>
</comment>
<dbReference type="GO" id="GO:0005669">
    <property type="term" value="C:transcription factor TFIID complex"/>
    <property type="evidence" value="ECO:0007669"/>
    <property type="project" value="InterPro"/>
</dbReference>
<dbReference type="EMBL" id="KB822724">
    <property type="protein sequence ID" value="ETN37258.1"/>
    <property type="molecule type" value="Genomic_DNA"/>
</dbReference>
<dbReference type="GO" id="GO:0051123">
    <property type="term" value="P:RNA polymerase II preinitiation complex assembly"/>
    <property type="evidence" value="ECO:0007669"/>
    <property type="project" value="TreeGrafter"/>
</dbReference>
<dbReference type="GO" id="GO:0016251">
    <property type="term" value="F:RNA polymerase II general transcription initiation factor activity"/>
    <property type="evidence" value="ECO:0007669"/>
    <property type="project" value="TreeGrafter"/>
</dbReference>